<evidence type="ECO:0000313" key="3">
    <source>
        <dbReference type="EMBL" id="AKN39027.1"/>
    </source>
</evidence>
<dbReference type="InterPro" id="IPR050678">
    <property type="entry name" value="DNA_Partitioning_ATPase"/>
</dbReference>
<name>A0A0H3ZQW8_VIBSP</name>
<protein>
    <recommendedName>
        <fullName evidence="1">CobQ/CobB/MinD/ParA nucleotide binding domain-containing protein</fullName>
    </recommendedName>
</protein>
<sequence length="226" mass="25536">MLYGVISCYIITKQHQITRGNTMLITIANTKGGTKKSTTVLNLASIFAPHYIIDLDVHDSIATFNKIRPEQKQFNIKQFTSKVELATFLIKNKNDHSIIVDCGGFDSELNAVAMKAADLVIVPTTESPFDIRGVIHTNDVLERENIKEAWLVPNGVHHSKKHFRKLSSLVKGMPRMTLRDDLKIQLLEDVNNAAWRGLGINEHNKHCEAARQYKRLGAAIMEYKNQ</sequence>
<dbReference type="PANTHER" id="PTHR13696:SF96">
    <property type="entry name" value="COBQ_COBB_MIND_PARA NUCLEOTIDE BINDING DOMAIN-CONTAINING PROTEIN"/>
    <property type="match status" value="1"/>
</dbReference>
<dbReference type="PANTHER" id="PTHR13696">
    <property type="entry name" value="P-LOOP CONTAINING NUCLEOSIDE TRIPHOSPHATE HYDROLASE"/>
    <property type="match status" value="1"/>
</dbReference>
<dbReference type="PIRSF" id="PIRSF009320">
    <property type="entry name" value="Nuc_binding_HP_1000"/>
    <property type="match status" value="1"/>
</dbReference>
<dbReference type="Pfam" id="PF01656">
    <property type="entry name" value="CbiA"/>
    <property type="match status" value="1"/>
</dbReference>
<dbReference type="EMBL" id="KP795463">
    <property type="protein sequence ID" value="AKN36026.1"/>
    <property type="molecule type" value="Genomic_DNA"/>
</dbReference>
<reference evidence="2" key="1">
    <citation type="journal article" date="2015" name="MBio">
        <title>Eco-Evolutionary Dynamics of Episomes among Ecologically Cohesive Bacterial Populations.</title>
        <authorList>
            <person name="Xue H."/>
            <person name="Cordero O.X."/>
            <person name="Camas F.M."/>
            <person name="Trimble W."/>
            <person name="Meyer F."/>
            <person name="Guglielmini J."/>
            <person name="Rocha E.P."/>
            <person name="Polz M.F."/>
        </authorList>
    </citation>
    <scope>NUCLEOTIDE SEQUENCE</scope>
    <source>
        <strain evidence="2">1F_145</strain>
        <strain evidence="3">5S_214</strain>
    </source>
</reference>
<evidence type="ECO:0000259" key="1">
    <source>
        <dbReference type="Pfam" id="PF01656"/>
    </source>
</evidence>
<accession>A0A0H3ZQW8</accession>
<evidence type="ECO:0000313" key="2">
    <source>
        <dbReference type="EMBL" id="AKN36026.1"/>
    </source>
</evidence>
<dbReference type="EMBL" id="KP795630">
    <property type="protein sequence ID" value="AKN39027.1"/>
    <property type="molecule type" value="Genomic_DNA"/>
</dbReference>
<dbReference type="InterPro" id="IPR027417">
    <property type="entry name" value="P-loop_NTPase"/>
</dbReference>
<organism evidence="2">
    <name type="scientific">Vibrio splendidus</name>
    <dbReference type="NCBI Taxonomy" id="29497"/>
    <lineage>
        <taxon>Bacteria</taxon>
        <taxon>Pseudomonadati</taxon>
        <taxon>Pseudomonadota</taxon>
        <taxon>Gammaproteobacteria</taxon>
        <taxon>Vibrionales</taxon>
        <taxon>Vibrionaceae</taxon>
        <taxon>Vibrio</taxon>
    </lineage>
</organism>
<dbReference type="CDD" id="cd02042">
    <property type="entry name" value="ParAB_family"/>
    <property type="match status" value="1"/>
</dbReference>
<dbReference type="SUPFAM" id="SSF52540">
    <property type="entry name" value="P-loop containing nucleoside triphosphate hydrolases"/>
    <property type="match status" value="1"/>
</dbReference>
<feature type="domain" description="CobQ/CobB/MinD/ParA nucleotide binding" evidence="1">
    <location>
        <begin position="25"/>
        <end position="170"/>
    </location>
</feature>
<dbReference type="InterPro" id="IPR002586">
    <property type="entry name" value="CobQ/CobB/MinD/ParA_Nub-bd_dom"/>
</dbReference>
<dbReference type="AlphaFoldDB" id="A0A0H3ZQW8"/>
<dbReference type="Gene3D" id="3.40.50.300">
    <property type="entry name" value="P-loop containing nucleotide triphosphate hydrolases"/>
    <property type="match status" value="1"/>
</dbReference>
<proteinExistence type="predicted"/>